<accession>A0A3N2H024</accession>
<protein>
    <submittedName>
        <fullName evidence="2">Uncharacterized protein</fullName>
    </submittedName>
</protein>
<reference evidence="2 3" key="1">
    <citation type="submission" date="2018-11" db="EMBL/GenBank/DDBJ databases">
        <title>Sequencing the genomes of 1000 actinobacteria strains.</title>
        <authorList>
            <person name="Klenk H.-P."/>
        </authorList>
    </citation>
    <scope>NUCLEOTIDE SEQUENCE [LARGE SCALE GENOMIC DNA]</scope>
    <source>
        <strain evidence="2 3">DSM 44348</strain>
    </source>
</reference>
<dbReference type="Proteomes" id="UP000274843">
    <property type="component" value="Unassembled WGS sequence"/>
</dbReference>
<feature type="chain" id="PRO_5018002521" evidence="1">
    <location>
        <begin position="24"/>
        <end position="328"/>
    </location>
</feature>
<organism evidence="2 3">
    <name type="scientific">Amycolatopsis thermoflava</name>
    <dbReference type="NCBI Taxonomy" id="84480"/>
    <lineage>
        <taxon>Bacteria</taxon>
        <taxon>Bacillati</taxon>
        <taxon>Actinomycetota</taxon>
        <taxon>Actinomycetes</taxon>
        <taxon>Pseudonocardiales</taxon>
        <taxon>Pseudonocardiaceae</taxon>
        <taxon>Amycolatopsis</taxon>
        <taxon>Amycolatopsis methanolica group</taxon>
    </lineage>
</organism>
<feature type="signal peptide" evidence="1">
    <location>
        <begin position="1"/>
        <end position="23"/>
    </location>
</feature>
<evidence type="ECO:0000256" key="1">
    <source>
        <dbReference type="SAM" id="SignalP"/>
    </source>
</evidence>
<dbReference type="EMBL" id="RKHY01000001">
    <property type="protein sequence ID" value="ROS41830.1"/>
    <property type="molecule type" value="Genomic_DNA"/>
</dbReference>
<dbReference type="GeneID" id="301845540"/>
<keyword evidence="3" id="KW-1185">Reference proteome</keyword>
<gene>
    <name evidence="2" type="ORF">EDD35_4201</name>
</gene>
<evidence type="ECO:0000313" key="3">
    <source>
        <dbReference type="Proteomes" id="UP000274843"/>
    </source>
</evidence>
<proteinExistence type="predicted"/>
<sequence length="328" mass="34363">MKTSTVIAIVLGVLLSFASVAGAAGYLWSQGSDAPPPAPGLPAVWPGKDGELPRRVPMPSGEMLAALPAGSSGHVLCQALSEQRWEAVLGGATLREVRGSVCHLVTGSLDVSLRLDNVPATLRSPQSVTVSGRAAEVESSGTVNARLNVHLVDDAPSGEVHPYLRLDITRYAVTRPGLTLDDLATSIARDVIDATMAPGPDLPAQGRDAVIAMRVTEPIPGYGIQDAPWPVVSWQLCTQLARAMGTSPSAAKPRFDGRCTVRTVQAALTDDVTPRAYPDTLAGRPALITDEMVAVKLDQNSSQELAFTGTGRDLKSLAETVLPALLGR</sequence>
<name>A0A3N2H024_9PSEU</name>
<dbReference type="AlphaFoldDB" id="A0A3N2H024"/>
<keyword evidence="1" id="KW-0732">Signal</keyword>
<evidence type="ECO:0000313" key="2">
    <source>
        <dbReference type="EMBL" id="ROS41830.1"/>
    </source>
</evidence>
<comment type="caution">
    <text evidence="2">The sequence shown here is derived from an EMBL/GenBank/DDBJ whole genome shotgun (WGS) entry which is preliminary data.</text>
</comment>
<dbReference type="RefSeq" id="WP_123684742.1">
    <property type="nucleotide sequence ID" value="NZ_RKHY01000001.1"/>
</dbReference>